<evidence type="ECO:0000256" key="1">
    <source>
        <dbReference type="ARBA" id="ARBA00022598"/>
    </source>
</evidence>
<dbReference type="InterPro" id="IPR011761">
    <property type="entry name" value="ATP-grasp"/>
</dbReference>
<dbReference type="GO" id="GO:0005524">
    <property type="term" value="F:ATP binding"/>
    <property type="evidence" value="ECO:0007669"/>
    <property type="project" value="UniProtKB-UniRule"/>
</dbReference>
<dbReference type="Gene3D" id="3.30.470.20">
    <property type="entry name" value="ATP-grasp fold, B domain"/>
    <property type="match status" value="1"/>
</dbReference>
<dbReference type="GO" id="GO:0046872">
    <property type="term" value="F:metal ion binding"/>
    <property type="evidence" value="ECO:0007669"/>
    <property type="project" value="InterPro"/>
</dbReference>
<dbReference type="GO" id="GO:0016874">
    <property type="term" value="F:ligase activity"/>
    <property type="evidence" value="ECO:0007669"/>
    <property type="project" value="UniProtKB-KW"/>
</dbReference>
<feature type="domain" description="ATP-grasp" evidence="5">
    <location>
        <begin position="226"/>
        <end position="276"/>
    </location>
</feature>
<dbReference type="PANTHER" id="PTHR43055">
    <property type="entry name" value="FORMATE-DEPENDENT PHOSPHORIBOSYLGLYCINAMIDE FORMYLTRANSFERASE"/>
    <property type="match status" value="1"/>
</dbReference>
<dbReference type="PROSITE" id="PS50975">
    <property type="entry name" value="ATP_GRASP"/>
    <property type="match status" value="1"/>
</dbReference>
<evidence type="ECO:0000256" key="4">
    <source>
        <dbReference type="PROSITE-ProRule" id="PRU00409"/>
    </source>
</evidence>
<evidence type="ECO:0000259" key="5">
    <source>
        <dbReference type="PROSITE" id="PS50975"/>
    </source>
</evidence>
<dbReference type="RefSeq" id="WP_145250702.1">
    <property type="nucleotide sequence ID" value="NZ_CP036278.1"/>
</dbReference>
<dbReference type="Proteomes" id="UP000315750">
    <property type="component" value="Chromosome"/>
</dbReference>
<dbReference type="KEGG" id="amuc:Pan181_47950"/>
<evidence type="ECO:0000256" key="2">
    <source>
        <dbReference type="ARBA" id="ARBA00022741"/>
    </source>
</evidence>
<proteinExistence type="predicted"/>
<evidence type="ECO:0000256" key="3">
    <source>
        <dbReference type="ARBA" id="ARBA00022840"/>
    </source>
</evidence>
<evidence type="ECO:0000313" key="6">
    <source>
        <dbReference type="EMBL" id="QDU58556.1"/>
    </source>
</evidence>
<dbReference type="GO" id="GO:0005829">
    <property type="term" value="C:cytosol"/>
    <property type="evidence" value="ECO:0007669"/>
    <property type="project" value="TreeGrafter"/>
</dbReference>
<gene>
    <name evidence="6" type="primary">carB_2</name>
    <name evidence="6" type="ORF">Pan181_47950</name>
</gene>
<dbReference type="Pfam" id="PF02655">
    <property type="entry name" value="ATP-grasp_3"/>
    <property type="match status" value="1"/>
</dbReference>
<keyword evidence="2 4" id="KW-0547">Nucleotide-binding</keyword>
<evidence type="ECO:0000313" key="7">
    <source>
        <dbReference type="Proteomes" id="UP000315750"/>
    </source>
</evidence>
<reference evidence="6 7" key="1">
    <citation type="submission" date="2019-02" db="EMBL/GenBank/DDBJ databases">
        <title>Deep-cultivation of Planctomycetes and their phenomic and genomic characterization uncovers novel biology.</title>
        <authorList>
            <person name="Wiegand S."/>
            <person name="Jogler M."/>
            <person name="Boedeker C."/>
            <person name="Pinto D."/>
            <person name="Vollmers J."/>
            <person name="Rivas-Marin E."/>
            <person name="Kohn T."/>
            <person name="Peeters S.H."/>
            <person name="Heuer A."/>
            <person name="Rast P."/>
            <person name="Oberbeckmann S."/>
            <person name="Bunk B."/>
            <person name="Jeske O."/>
            <person name="Meyerdierks A."/>
            <person name="Storesund J.E."/>
            <person name="Kallscheuer N."/>
            <person name="Luecker S."/>
            <person name="Lage O.M."/>
            <person name="Pohl T."/>
            <person name="Merkel B.J."/>
            <person name="Hornburger P."/>
            <person name="Mueller R.-W."/>
            <person name="Bruemmer F."/>
            <person name="Labrenz M."/>
            <person name="Spormann A.M."/>
            <person name="Op den Camp H."/>
            <person name="Overmann J."/>
            <person name="Amann R."/>
            <person name="Jetten M.S.M."/>
            <person name="Mascher T."/>
            <person name="Medema M.H."/>
            <person name="Devos D.P."/>
            <person name="Kaster A.-K."/>
            <person name="Ovreas L."/>
            <person name="Rohde M."/>
            <person name="Galperin M.Y."/>
            <person name="Jogler C."/>
        </authorList>
    </citation>
    <scope>NUCLEOTIDE SEQUENCE [LARGE SCALE GENOMIC DNA]</scope>
    <source>
        <strain evidence="6 7">Pan181</strain>
    </source>
</reference>
<keyword evidence="7" id="KW-1185">Reference proteome</keyword>
<dbReference type="PANTHER" id="PTHR43055:SF1">
    <property type="entry name" value="FORMATE-DEPENDENT PHOSPHORIBOSYLGLYCINAMIDE FORMYLTRANSFERASE"/>
    <property type="match status" value="1"/>
</dbReference>
<organism evidence="6 7">
    <name type="scientific">Aeoliella mucimassa</name>
    <dbReference type="NCBI Taxonomy" id="2527972"/>
    <lineage>
        <taxon>Bacteria</taxon>
        <taxon>Pseudomonadati</taxon>
        <taxon>Planctomycetota</taxon>
        <taxon>Planctomycetia</taxon>
        <taxon>Pirellulales</taxon>
        <taxon>Lacipirellulaceae</taxon>
        <taxon>Aeoliella</taxon>
    </lineage>
</organism>
<dbReference type="InterPro" id="IPR003806">
    <property type="entry name" value="ATP-grasp_PylC-type"/>
</dbReference>
<accession>A0A518AV11</accession>
<dbReference type="AlphaFoldDB" id="A0A518AV11"/>
<dbReference type="EMBL" id="CP036278">
    <property type="protein sequence ID" value="QDU58556.1"/>
    <property type="molecule type" value="Genomic_DNA"/>
</dbReference>
<dbReference type="SUPFAM" id="SSF56059">
    <property type="entry name" value="Glutathione synthetase ATP-binding domain-like"/>
    <property type="match status" value="1"/>
</dbReference>
<keyword evidence="1" id="KW-0436">Ligase</keyword>
<sequence length="367" mass="38798">MRLAIVGASARAAAWSARSAGYEVVAADLFADADLVDRCPATRIEDWPGEFASWLANQQVDAWLYTGGLENYPQLVAEMARIRPLLGNGPKVLEPCRSPVVLHDWLQKSLVATPAIASVQPNSTEEWLVKSTTSAGGIGVADASGDALPSGTIYWQRRIAGRAISAAFVAADTQVELLGVTEQLIGRHWTGAAPYQYAGSIGPLQLSAAALSAVIDAGRVVATKAGLVGLFGIDFVLDSHNVAWVIEVNPRYTASMEVIERLTGLNMMAVHVASCITEQLPPGPTVMPGRFGGKAYLFAPREVTVGNLPRVGVADVPATGSTIAQGDPLCTLLVDAPEYSLVEPALCRRAAALLRQFDNDSSPTIEP</sequence>
<protein>
    <submittedName>
        <fullName evidence="6">Carbamoyl-phosphate synthase large chain</fullName>
    </submittedName>
</protein>
<keyword evidence="3 4" id="KW-0067">ATP-binding</keyword>
<dbReference type="OrthoDB" id="1804072at2"/>
<name>A0A518AV11_9BACT</name>